<evidence type="ECO:0000256" key="1">
    <source>
        <dbReference type="ARBA" id="ARBA00009995"/>
    </source>
</evidence>
<dbReference type="InterPro" id="IPR050271">
    <property type="entry name" value="UDP-glycosyltransferase"/>
</dbReference>
<dbReference type="Gene3D" id="3.40.50.2000">
    <property type="entry name" value="Glycogen Phosphorylase B"/>
    <property type="match status" value="1"/>
</dbReference>
<name>A0A8K0G4Q9_IGNLU</name>
<sequence>MITHETEEGPLPNNFTVLTMEGFYEEMFRTYNMEEFIEESALSMMTSIYDFALFTCRYDYNTAAFKTLLDYPQDYKFDLIIFDDSVGMRCYHPLIKRFHNPPALAVTPFLLPPVISTVFGNHIYTSYNPHYNTQFTNKMSLSERIINFVLTYAEILYRYYIYLPREDALIKTNFKNYEDLEKHISLLLCNTDPILDYPVALPPNIIPVGGLHARPPSKLPEDLQIILDEAKQGAILFSLGTNVRSDELDLVTRKSLLDAFAKVPHLVIWKFETEEIGELPRNVVVRKWLPQNDILGHPNIKLFISHGGALSTQEAMYHGVPVVGIPFMMDQYVNVQKMEDRKTAKRLDRKNLTTENIYETIKEVLYSDV</sequence>
<dbReference type="PANTHER" id="PTHR48043:SF159">
    <property type="entry name" value="EG:EG0003.4 PROTEIN-RELATED"/>
    <property type="match status" value="1"/>
</dbReference>
<dbReference type="GO" id="GO:0016020">
    <property type="term" value="C:membrane"/>
    <property type="evidence" value="ECO:0007669"/>
    <property type="project" value="UniProtKB-SubCell"/>
</dbReference>
<dbReference type="OrthoDB" id="5835829at2759"/>
<dbReference type="SUPFAM" id="SSF53756">
    <property type="entry name" value="UDP-Glycosyltransferase/glycogen phosphorylase"/>
    <property type="match status" value="1"/>
</dbReference>
<evidence type="ECO:0000313" key="7">
    <source>
        <dbReference type="Proteomes" id="UP000801492"/>
    </source>
</evidence>
<dbReference type="Proteomes" id="UP000801492">
    <property type="component" value="Unassembled WGS sequence"/>
</dbReference>
<evidence type="ECO:0000256" key="3">
    <source>
        <dbReference type="ARBA" id="ARBA00022679"/>
    </source>
</evidence>
<organism evidence="6 7">
    <name type="scientific">Ignelater luminosus</name>
    <name type="common">Cucubano</name>
    <name type="synonym">Pyrophorus luminosus</name>
    <dbReference type="NCBI Taxonomy" id="2038154"/>
    <lineage>
        <taxon>Eukaryota</taxon>
        <taxon>Metazoa</taxon>
        <taxon>Ecdysozoa</taxon>
        <taxon>Arthropoda</taxon>
        <taxon>Hexapoda</taxon>
        <taxon>Insecta</taxon>
        <taxon>Pterygota</taxon>
        <taxon>Neoptera</taxon>
        <taxon>Endopterygota</taxon>
        <taxon>Coleoptera</taxon>
        <taxon>Polyphaga</taxon>
        <taxon>Elateriformia</taxon>
        <taxon>Elateroidea</taxon>
        <taxon>Elateridae</taxon>
        <taxon>Agrypninae</taxon>
        <taxon>Pyrophorini</taxon>
        <taxon>Ignelater</taxon>
    </lineage>
</organism>
<evidence type="ECO:0000256" key="5">
    <source>
        <dbReference type="RuleBase" id="RU362059"/>
    </source>
</evidence>
<evidence type="ECO:0000256" key="4">
    <source>
        <dbReference type="RuleBase" id="RU003718"/>
    </source>
</evidence>
<comment type="similarity">
    <text evidence="1 4">Belongs to the UDP-glycosyltransferase family.</text>
</comment>
<evidence type="ECO:0000256" key="2">
    <source>
        <dbReference type="ARBA" id="ARBA00022676"/>
    </source>
</evidence>
<gene>
    <name evidence="6" type="ORF">ILUMI_20259</name>
</gene>
<dbReference type="PROSITE" id="PS00375">
    <property type="entry name" value="UDPGT"/>
    <property type="match status" value="1"/>
</dbReference>
<feature type="non-terminal residue" evidence="6">
    <location>
        <position position="369"/>
    </location>
</feature>
<keyword evidence="2 4" id="KW-0328">Glycosyltransferase</keyword>
<dbReference type="InterPro" id="IPR035595">
    <property type="entry name" value="UDP_glycos_trans_CS"/>
</dbReference>
<dbReference type="EMBL" id="VTPC01089188">
    <property type="protein sequence ID" value="KAF2885914.1"/>
    <property type="molecule type" value="Genomic_DNA"/>
</dbReference>
<evidence type="ECO:0000313" key="6">
    <source>
        <dbReference type="EMBL" id="KAF2885914.1"/>
    </source>
</evidence>
<dbReference type="InterPro" id="IPR002213">
    <property type="entry name" value="UDP_glucos_trans"/>
</dbReference>
<dbReference type="PANTHER" id="PTHR48043">
    <property type="entry name" value="EG:EG0003.4 PROTEIN-RELATED"/>
    <property type="match status" value="1"/>
</dbReference>
<dbReference type="FunFam" id="3.40.50.2000:FF:000050">
    <property type="entry name" value="UDP-glucuronosyltransferase"/>
    <property type="match status" value="1"/>
</dbReference>
<dbReference type="EC" id="2.4.1.17" evidence="5"/>
<comment type="catalytic activity">
    <reaction evidence="5">
        <text>glucuronate acceptor + UDP-alpha-D-glucuronate = acceptor beta-D-glucuronoside + UDP + H(+)</text>
        <dbReference type="Rhea" id="RHEA:21032"/>
        <dbReference type="ChEBI" id="CHEBI:15378"/>
        <dbReference type="ChEBI" id="CHEBI:58052"/>
        <dbReference type="ChEBI" id="CHEBI:58223"/>
        <dbReference type="ChEBI" id="CHEBI:132367"/>
        <dbReference type="ChEBI" id="CHEBI:132368"/>
        <dbReference type="EC" id="2.4.1.17"/>
    </reaction>
</comment>
<reference evidence="6" key="1">
    <citation type="submission" date="2019-08" db="EMBL/GenBank/DDBJ databases">
        <title>The genome of the North American firefly Photinus pyralis.</title>
        <authorList>
            <consortium name="Photinus pyralis genome working group"/>
            <person name="Fallon T.R."/>
            <person name="Sander Lower S.E."/>
            <person name="Weng J.-K."/>
        </authorList>
    </citation>
    <scope>NUCLEOTIDE SEQUENCE</scope>
    <source>
        <strain evidence="6">TRF0915ILg1</strain>
        <tissue evidence="6">Whole body</tissue>
    </source>
</reference>
<proteinExistence type="inferred from homology"/>
<protein>
    <recommendedName>
        <fullName evidence="5">UDP-glucuronosyltransferase</fullName>
        <ecNumber evidence="5">2.4.1.17</ecNumber>
    </recommendedName>
</protein>
<dbReference type="AlphaFoldDB" id="A0A8K0G4Q9"/>
<dbReference type="GO" id="GO:0015020">
    <property type="term" value="F:glucuronosyltransferase activity"/>
    <property type="evidence" value="ECO:0007669"/>
    <property type="project" value="UniProtKB-EC"/>
</dbReference>
<comment type="subcellular location">
    <subcellularLocation>
        <location evidence="5">Membrane</location>
        <topology evidence="5">Single-pass membrane protein</topology>
    </subcellularLocation>
</comment>
<keyword evidence="7" id="KW-1185">Reference proteome</keyword>
<dbReference type="CDD" id="cd03784">
    <property type="entry name" value="GT1_Gtf-like"/>
    <property type="match status" value="1"/>
</dbReference>
<keyword evidence="3 4" id="KW-0808">Transferase</keyword>
<dbReference type="Pfam" id="PF00201">
    <property type="entry name" value="UDPGT"/>
    <property type="match status" value="1"/>
</dbReference>
<comment type="caution">
    <text evidence="6">The sequence shown here is derived from an EMBL/GenBank/DDBJ whole genome shotgun (WGS) entry which is preliminary data.</text>
</comment>
<accession>A0A8K0G4Q9</accession>